<comment type="caution">
    <text evidence="5">The sequence shown here is derived from an EMBL/GenBank/DDBJ whole genome shotgun (WGS) entry which is preliminary data.</text>
</comment>
<reference evidence="5 6" key="2">
    <citation type="journal article" date="2016" name="Science">
        <title>A bacterium that degrades and assimilates poly(ethylene terephthalate).</title>
        <authorList>
            <person name="Yoshida S."/>
            <person name="Hiraga K."/>
            <person name="Takehana T."/>
            <person name="Taniguchi I."/>
            <person name="Yamaji H."/>
            <person name="Maeda Y."/>
            <person name="Toyohara K."/>
            <person name="Miyamoto K."/>
            <person name="Kimura Y."/>
            <person name="Oda K."/>
        </authorList>
    </citation>
    <scope>NUCLEOTIDE SEQUENCE [LARGE SCALE GENOMIC DNA]</scope>
    <source>
        <strain evidence="6">NBRC 110686 / TISTR 2288 / 201-F6</strain>
    </source>
</reference>
<dbReference type="GO" id="GO:0004574">
    <property type="term" value="F:oligo-1,6-glucosidase activity"/>
    <property type="evidence" value="ECO:0007669"/>
    <property type="project" value="UniProtKB-EC"/>
</dbReference>
<dbReference type="PANTHER" id="PTHR10357:SF184">
    <property type="entry name" value="OLIGO-1,6-GLUCOSIDASE 1"/>
    <property type="match status" value="1"/>
</dbReference>
<evidence type="ECO:0000313" key="6">
    <source>
        <dbReference type="Proteomes" id="UP000037660"/>
    </source>
</evidence>
<name>A0A0K8P5S2_PISS1</name>
<comment type="similarity">
    <text evidence="1">Belongs to the glycosyl hydrolase 13 family.</text>
</comment>
<dbReference type="FunFam" id="3.90.400.10:FF:000002">
    <property type="entry name" value="Sucrose isomerase"/>
    <property type="match status" value="1"/>
</dbReference>
<dbReference type="SMART" id="SM00642">
    <property type="entry name" value="Aamy"/>
    <property type="match status" value="1"/>
</dbReference>
<evidence type="ECO:0000259" key="4">
    <source>
        <dbReference type="SMART" id="SM00642"/>
    </source>
</evidence>
<dbReference type="STRING" id="1547922.ISF6_4136"/>
<dbReference type="NCBIfam" id="NF008183">
    <property type="entry name" value="PRK10933.1"/>
    <property type="match status" value="1"/>
</dbReference>
<protein>
    <submittedName>
        <fullName evidence="5">Oligo-1,6-glucosidase</fullName>
        <ecNumber evidence="5">3.2.1.10</ecNumber>
    </submittedName>
</protein>
<dbReference type="FunFam" id="3.20.20.80:FF:000064">
    <property type="entry name" value="Oligo-1,6-glucosidase"/>
    <property type="match status" value="1"/>
</dbReference>
<evidence type="ECO:0000256" key="1">
    <source>
        <dbReference type="ARBA" id="ARBA00008061"/>
    </source>
</evidence>
<evidence type="ECO:0000256" key="2">
    <source>
        <dbReference type="ARBA" id="ARBA00022801"/>
    </source>
</evidence>
<dbReference type="InterPro" id="IPR006047">
    <property type="entry name" value="GH13_cat_dom"/>
</dbReference>
<dbReference type="OrthoDB" id="9805159at2"/>
<dbReference type="Gene3D" id="3.90.400.10">
    <property type="entry name" value="Oligo-1,6-glucosidase, Domain 2"/>
    <property type="match status" value="1"/>
</dbReference>
<evidence type="ECO:0000313" key="5">
    <source>
        <dbReference type="EMBL" id="GAP37942.1"/>
    </source>
</evidence>
<dbReference type="EMBL" id="BBYR01000064">
    <property type="protein sequence ID" value="GAP37942.1"/>
    <property type="molecule type" value="Genomic_DNA"/>
</dbReference>
<reference evidence="6" key="1">
    <citation type="submission" date="2015-07" db="EMBL/GenBank/DDBJ databases">
        <title>Discovery of a poly(ethylene terephthalate assimilation.</title>
        <authorList>
            <person name="Yoshida S."/>
            <person name="Hiraga K."/>
            <person name="Takehana T."/>
            <person name="Taniguchi I."/>
            <person name="Yamaji H."/>
            <person name="Maeda Y."/>
            <person name="Toyohara K."/>
            <person name="Miyamoto K."/>
            <person name="Kimura Y."/>
            <person name="Oda K."/>
        </authorList>
    </citation>
    <scope>NUCLEOTIDE SEQUENCE [LARGE SCALE GENOMIC DNA]</scope>
    <source>
        <strain evidence="6">NBRC 110686 / TISTR 2288 / 201-F6</strain>
    </source>
</reference>
<dbReference type="Gene3D" id="3.20.20.80">
    <property type="entry name" value="Glycosidases"/>
    <property type="match status" value="1"/>
</dbReference>
<feature type="domain" description="Glycosyl hydrolase family 13 catalytic" evidence="4">
    <location>
        <begin position="16"/>
        <end position="433"/>
    </location>
</feature>
<dbReference type="SUPFAM" id="SSF51445">
    <property type="entry name" value="(Trans)glycosidases"/>
    <property type="match status" value="1"/>
</dbReference>
<dbReference type="Gene3D" id="2.60.40.1180">
    <property type="entry name" value="Golgi alpha-mannosidase II"/>
    <property type="match status" value="1"/>
</dbReference>
<dbReference type="PANTHER" id="PTHR10357">
    <property type="entry name" value="ALPHA-AMYLASE FAMILY MEMBER"/>
    <property type="match status" value="1"/>
</dbReference>
<gene>
    <name evidence="5" type="ORF">ISF6_4136</name>
</gene>
<dbReference type="SUPFAM" id="SSF51011">
    <property type="entry name" value="Glycosyl hydrolase domain"/>
    <property type="match status" value="1"/>
</dbReference>
<proteinExistence type="inferred from homology"/>
<keyword evidence="3 5" id="KW-0326">Glycosidase</keyword>
<dbReference type="EC" id="3.2.1.10" evidence="5"/>
<dbReference type="RefSeq" id="WP_054021843.1">
    <property type="nucleotide sequence ID" value="NZ_BBYR01000064.1"/>
</dbReference>
<keyword evidence="2 5" id="KW-0378">Hydrolase</keyword>
<accession>A0A0K8P5S2</accession>
<keyword evidence="6" id="KW-1185">Reference proteome</keyword>
<evidence type="ECO:0000256" key="3">
    <source>
        <dbReference type="ARBA" id="ARBA00023295"/>
    </source>
</evidence>
<dbReference type="CDD" id="cd11333">
    <property type="entry name" value="AmyAc_SI_OligoGlu_DGase"/>
    <property type="match status" value="1"/>
</dbReference>
<dbReference type="InterPro" id="IPR045857">
    <property type="entry name" value="O16G_dom_2"/>
</dbReference>
<dbReference type="AlphaFoldDB" id="A0A0K8P5S2"/>
<dbReference type="GO" id="GO:0009313">
    <property type="term" value="P:oligosaccharide catabolic process"/>
    <property type="evidence" value="ECO:0007669"/>
    <property type="project" value="TreeGrafter"/>
</dbReference>
<dbReference type="InterPro" id="IPR017853">
    <property type="entry name" value="GH"/>
</dbReference>
<sequence>MDARARRWWKEAVVYQVYPRSFCDGNGDGIGDLAGLRSRLEHLQALGVDVVWLSPVYPSPNDDNGYDVSDYRDIHPDFGTLADFDALLADLHARGLRLMMDLVVNHTSDEHDWFRRARRSRDDPFHDFYVWAAPGPDGGPPNNWASAFSGPAWTWNEATGEYYLHLFSRRQPDLNWENPRVRAEVHALMRFWLDRGVDGFRMDVINMVSKPWGPDGRLPDAPRLRPGGPQPAFGMVTAGPRLLEFLRELRREVLDGRDPITVGEAPLATPAQGLALTDERDGALQMLFQFEHMDLDSRPGDPRGKWAAVPLDVRAWKASMFRWQAALQGRGWNSLYHSNHDQPRPVSRWGDDSSEAARVASAKLLATLLHGLQGTPFVYQGEELGLTNVPFAGPADLRDIESLNYLREAVELHGDTPDQAMAAIRRKGRDHARVPMPWDDGPQAGFGSAPPWIGVHPDHARLNAAAARADPDSVFHHYRRLIALRRRHPALVYGRCEPLQPEHPRLCAWLRHGADETLLVLGNFGGEPLDYALGDALPRGEGERLLGTHPASTGDSPAHGRLRPWEARIHRWAAPGAAPSVTRPG</sequence>
<organism evidence="5 6">
    <name type="scientific">Piscinibacter sakaiensis</name>
    <name type="common">Ideonella sakaiensis</name>
    <dbReference type="NCBI Taxonomy" id="1547922"/>
    <lineage>
        <taxon>Bacteria</taxon>
        <taxon>Pseudomonadati</taxon>
        <taxon>Pseudomonadota</taxon>
        <taxon>Betaproteobacteria</taxon>
        <taxon>Burkholderiales</taxon>
        <taxon>Sphaerotilaceae</taxon>
        <taxon>Piscinibacter</taxon>
    </lineage>
</organism>
<dbReference type="InterPro" id="IPR013780">
    <property type="entry name" value="Glyco_hydro_b"/>
</dbReference>
<dbReference type="Proteomes" id="UP000037660">
    <property type="component" value="Unassembled WGS sequence"/>
</dbReference>
<dbReference type="Pfam" id="PF00128">
    <property type="entry name" value="Alpha-amylase"/>
    <property type="match status" value="1"/>
</dbReference>
<dbReference type="GO" id="GO:0004556">
    <property type="term" value="F:alpha-amylase activity"/>
    <property type="evidence" value="ECO:0007669"/>
    <property type="project" value="TreeGrafter"/>
</dbReference>